<keyword evidence="3" id="KW-1185">Reference proteome</keyword>
<feature type="transmembrane region" description="Helical" evidence="1">
    <location>
        <begin position="255"/>
        <end position="274"/>
    </location>
</feature>
<dbReference type="EMBL" id="NOJY02000030">
    <property type="protein sequence ID" value="RDY26315.1"/>
    <property type="molecule type" value="Genomic_DNA"/>
</dbReference>
<feature type="transmembrane region" description="Helical" evidence="1">
    <location>
        <begin position="193"/>
        <end position="217"/>
    </location>
</feature>
<feature type="transmembrane region" description="Helical" evidence="1">
    <location>
        <begin position="162"/>
        <end position="187"/>
    </location>
</feature>
<evidence type="ECO:0008006" key="4">
    <source>
        <dbReference type="Google" id="ProtNLM"/>
    </source>
</evidence>
<accession>A0A371J0R5</accession>
<organism evidence="2 3">
    <name type="scientific">Romboutsia weinsteinii</name>
    <dbReference type="NCBI Taxonomy" id="2020949"/>
    <lineage>
        <taxon>Bacteria</taxon>
        <taxon>Bacillati</taxon>
        <taxon>Bacillota</taxon>
        <taxon>Clostridia</taxon>
        <taxon>Peptostreptococcales</taxon>
        <taxon>Peptostreptococcaceae</taxon>
        <taxon>Romboutsia</taxon>
    </lineage>
</organism>
<keyword evidence="1" id="KW-1133">Transmembrane helix</keyword>
<keyword evidence="1" id="KW-0812">Transmembrane</keyword>
<reference evidence="2 3" key="1">
    <citation type="journal article" date="2017" name="Genome Announc.">
        <title>Draft Genome Sequence of Romboutsia weinsteinii sp. nov. Strain CCRI-19649(T) Isolated from Surface Water.</title>
        <authorList>
            <person name="Maheux A.F."/>
            <person name="Boudreau D.K."/>
            <person name="Berube E."/>
            <person name="Boissinot M."/>
            <person name="Cantin P."/>
            <person name="Raymond F."/>
            <person name="Corbeil J."/>
            <person name="Omar R.F."/>
            <person name="Bergeron M.G."/>
        </authorList>
    </citation>
    <scope>NUCLEOTIDE SEQUENCE [LARGE SCALE GENOMIC DNA]</scope>
    <source>
        <strain evidence="2 3">CCRI-19649</strain>
    </source>
</reference>
<feature type="transmembrane region" description="Helical" evidence="1">
    <location>
        <begin position="122"/>
        <end position="141"/>
    </location>
</feature>
<name>A0A371J0R5_9FIRM</name>
<dbReference type="Proteomes" id="UP000215694">
    <property type="component" value="Unassembled WGS sequence"/>
</dbReference>
<sequence>MKKVRESVYSIRCEDVDRLEFEDLLEEDLEDIENYLDNYVVKSVDKQKVDSTIDVLRSYMPVKHEEKVNEQIKICSSNNMQSISKLVKLQMGVTNKSYWLVSLMLILYGVISIKNINIDLTICSSIIAPIPILLGMVEFIRGRDENVWELELSYKYSLREMILAKSIIIISISMCISLIMSVISVNVYSQVNLLKVICVWLIPMCTIASISLLIVSVYKSINSIALCIAVWILGVTTVVAARIPEVVINISNVSMLMILGVCMASMILSLRVFYKNCIDYKSCTNFHL</sequence>
<gene>
    <name evidence="2" type="ORF">CHL78_014130</name>
</gene>
<feature type="transmembrane region" description="Helical" evidence="1">
    <location>
        <begin position="98"/>
        <end position="116"/>
    </location>
</feature>
<evidence type="ECO:0000256" key="1">
    <source>
        <dbReference type="SAM" id="Phobius"/>
    </source>
</evidence>
<dbReference type="RefSeq" id="WP_094369808.1">
    <property type="nucleotide sequence ID" value="NZ_NOJY02000030.1"/>
</dbReference>
<dbReference type="OrthoDB" id="1758337at2"/>
<feature type="transmembrane region" description="Helical" evidence="1">
    <location>
        <begin position="224"/>
        <end position="243"/>
    </location>
</feature>
<evidence type="ECO:0000313" key="3">
    <source>
        <dbReference type="Proteomes" id="UP000215694"/>
    </source>
</evidence>
<dbReference type="AlphaFoldDB" id="A0A371J0R5"/>
<evidence type="ECO:0000313" key="2">
    <source>
        <dbReference type="EMBL" id="RDY26315.1"/>
    </source>
</evidence>
<protein>
    <recommendedName>
        <fullName evidence="4">ABC-2 transporter permease</fullName>
    </recommendedName>
</protein>
<comment type="caution">
    <text evidence="2">The sequence shown here is derived from an EMBL/GenBank/DDBJ whole genome shotgun (WGS) entry which is preliminary data.</text>
</comment>
<keyword evidence="1" id="KW-0472">Membrane</keyword>
<proteinExistence type="predicted"/>